<dbReference type="eggNOG" id="COG3385">
    <property type="taxonomic scope" value="Bacteria"/>
</dbReference>
<dbReference type="AlphaFoldDB" id="A0A081C6W7"/>
<evidence type="ECO:0000313" key="1">
    <source>
        <dbReference type="EMBL" id="GAK60322.1"/>
    </source>
</evidence>
<gene>
    <name evidence="1" type="ORF">U27_00213</name>
</gene>
<sequence length="268" mass="30857">MTNFEKLTATLMQFFLELQVGLSLPLRRMLATLTACLLEGTPAHLTAMAEALPDIHIAQIAKEQRIRRVLSNPRLSPTQLLPVFIHILHPLLILLPELGLSLDRTCWKKRKRHITILMVSVAFRGRAIPLYWIVKDRAGNSSFPEWKQVLTPVIIHLQARPGLSTTPLIVVADREFVLPWSAEWLYTTYQVDSVLRLKRSTYLCDQDPSVQLADLLQYFPQGDTRGYHSIVQRSEIEWVRSRTHQRDRSQTHRHLIACDGVRPCALYQ</sequence>
<dbReference type="InterPro" id="IPR012337">
    <property type="entry name" value="RNaseH-like_sf"/>
</dbReference>
<organism evidence="1">
    <name type="scientific">Vecturithrix granuli</name>
    <dbReference type="NCBI Taxonomy" id="1499967"/>
    <lineage>
        <taxon>Bacteria</taxon>
        <taxon>Candidatus Moduliflexota</taxon>
        <taxon>Candidatus Vecturitrichia</taxon>
        <taxon>Candidatus Vecturitrichales</taxon>
        <taxon>Candidatus Vecturitrichaceae</taxon>
        <taxon>Candidatus Vecturithrix</taxon>
    </lineage>
</organism>
<evidence type="ECO:0008006" key="3">
    <source>
        <dbReference type="Google" id="ProtNLM"/>
    </source>
</evidence>
<name>A0A081C6W7_VECG1</name>
<reference evidence="1" key="1">
    <citation type="journal article" date="2015" name="PeerJ">
        <title>First genomic representation of candidate bacterial phylum KSB3 points to enhanced environmental sensing as a trigger of wastewater bulking.</title>
        <authorList>
            <person name="Sekiguchi Y."/>
            <person name="Ohashi A."/>
            <person name="Parks D.H."/>
            <person name="Yamauchi T."/>
            <person name="Tyson G.W."/>
            <person name="Hugenholtz P."/>
        </authorList>
    </citation>
    <scope>NUCLEOTIDE SEQUENCE [LARGE SCALE GENOMIC DNA]</scope>
</reference>
<dbReference type="STRING" id="1499967.U27_00213"/>
<evidence type="ECO:0000313" key="2">
    <source>
        <dbReference type="Proteomes" id="UP000030661"/>
    </source>
</evidence>
<dbReference type="EMBL" id="DF820472">
    <property type="protein sequence ID" value="GAK60322.1"/>
    <property type="molecule type" value="Genomic_DNA"/>
</dbReference>
<dbReference type="Proteomes" id="UP000030661">
    <property type="component" value="Unassembled WGS sequence"/>
</dbReference>
<dbReference type="SUPFAM" id="SSF53098">
    <property type="entry name" value="Ribonuclease H-like"/>
    <property type="match status" value="1"/>
</dbReference>
<protein>
    <recommendedName>
        <fullName evidence="3">Transposase IS4-like domain-containing protein</fullName>
    </recommendedName>
</protein>
<dbReference type="HOGENOM" id="CLU_1036911_0_0_0"/>
<keyword evidence="2" id="KW-1185">Reference proteome</keyword>
<accession>A0A081C6W7</accession>
<proteinExistence type="predicted"/>